<dbReference type="InterPro" id="IPR035948">
    <property type="entry name" value="YwqG-like_sf"/>
</dbReference>
<dbReference type="Pfam" id="PF09234">
    <property type="entry name" value="DUF1963"/>
    <property type="match status" value="1"/>
</dbReference>
<gene>
    <name evidence="2" type="ORF">GCM10022380_65270</name>
</gene>
<evidence type="ECO:0000313" key="2">
    <source>
        <dbReference type="EMBL" id="GAA3838077.1"/>
    </source>
</evidence>
<dbReference type="Gene3D" id="2.30.320.10">
    <property type="entry name" value="YwqG-like"/>
    <property type="match status" value="1"/>
</dbReference>
<accession>A0ABP7J8X5</accession>
<evidence type="ECO:0000256" key="1">
    <source>
        <dbReference type="SAM" id="MobiDB-lite"/>
    </source>
</evidence>
<dbReference type="EMBL" id="BAABCM010000011">
    <property type="protein sequence ID" value="GAA3838077.1"/>
    <property type="molecule type" value="Genomic_DNA"/>
</dbReference>
<comment type="caution">
    <text evidence="2">The sequence shown here is derived from an EMBL/GenBank/DDBJ whole genome shotgun (WGS) entry which is preliminary data.</text>
</comment>
<protein>
    <recommendedName>
        <fullName evidence="4">DUF1963 domain-containing protein</fullName>
    </recommendedName>
</protein>
<dbReference type="Proteomes" id="UP001501624">
    <property type="component" value="Unassembled WGS sequence"/>
</dbReference>
<organism evidence="2 3">
    <name type="scientific">Amycolatopsis tucumanensis</name>
    <dbReference type="NCBI Taxonomy" id="401106"/>
    <lineage>
        <taxon>Bacteria</taxon>
        <taxon>Bacillati</taxon>
        <taxon>Actinomycetota</taxon>
        <taxon>Actinomycetes</taxon>
        <taxon>Pseudonocardiales</taxon>
        <taxon>Pseudonocardiaceae</taxon>
        <taxon>Amycolatopsis</taxon>
    </lineage>
</organism>
<feature type="region of interest" description="Disordered" evidence="1">
    <location>
        <begin position="194"/>
        <end position="214"/>
    </location>
</feature>
<proteinExistence type="predicted"/>
<dbReference type="SUPFAM" id="SSF103032">
    <property type="entry name" value="Hypothetical protein YwqG"/>
    <property type="match status" value="1"/>
</dbReference>
<reference evidence="3" key="1">
    <citation type="journal article" date="2019" name="Int. J. Syst. Evol. Microbiol.">
        <title>The Global Catalogue of Microorganisms (GCM) 10K type strain sequencing project: providing services to taxonomists for standard genome sequencing and annotation.</title>
        <authorList>
            <consortium name="The Broad Institute Genomics Platform"/>
            <consortium name="The Broad Institute Genome Sequencing Center for Infectious Disease"/>
            <person name="Wu L."/>
            <person name="Ma J."/>
        </authorList>
    </citation>
    <scope>NUCLEOTIDE SEQUENCE [LARGE SCALE GENOMIC DNA]</scope>
    <source>
        <strain evidence="3">JCM 17017</strain>
    </source>
</reference>
<dbReference type="InterPro" id="IPR015315">
    <property type="entry name" value="DUF1963"/>
</dbReference>
<name>A0ABP7J8X5_9PSEU</name>
<sequence length="214" mass="22924">MPDFAELRETHRRKVRAAGLGEFADELVAASLPSVRLLPARGPHRTRLGGDPELPPATPWPRAGHTPLSFVAQLDLSEMAPYDAEGILPADGLLSFFYDAIHQPWGFDPAHRDSATVLFTPGDAEVATRQAPSDLPANGRFSPVPLRPHDQAHVHRREAGHPPLVLLGQARGPARAGVGPELARAAVRVGRAQPRVSSMTVTSGRAPMRIGGPQ</sequence>
<keyword evidence="3" id="KW-1185">Reference proteome</keyword>
<evidence type="ECO:0008006" key="4">
    <source>
        <dbReference type="Google" id="ProtNLM"/>
    </source>
</evidence>
<evidence type="ECO:0000313" key="3">
    <source>
        <dbReference type="Proteomes" id="UP001501624"/>
    </source>
</evidence>